<dbReference type="InterPro" id="IPR050336">
    <property type="entry name" value="Chromosome_partition/occlusion"/>
</dbReference>
<comment type="caution">
    <text evidence="3">The sequence shown here is derived from an EMBL/GenBank/DDBJ whole genome shotgun (WGS) entry which is preliminary data.</text>
</comment>
<proteinExistence type="predicted"/>
<dbReference type="GO" id="GO:0045881">
    <property type="term" value="P:positive regulation of sporulation resulting in formation of a cellular spore"/>
    <property type="evidence" value="ECO:0007669"/>
    <property type="project" value="TreeGrafter"/>
</dbReference>
<dbReference type="EMBL" id="QTJW01000017">
    <property type="protein sequence ID" value="RGD68319.1"/>
    <property type="molecule type" value="Genomic_DNA"/>
</dbReference>
<dbReference type="Gene3D" id="1.10.10.2830">
    <property type="match status" value="1"/>
</dbReference>
<dbReference type="SUPFAM" id="SSF109709">
    <property type="entry name" value="KorB DNA-binding domain-like"/>
    <property type="match status" value="1"/>
</dbReference>
<gene>
    <name evidence="3" type="ORF">DWX31_22665</name>
</gene>
<dbReference type="OrthoDB" id="1662300at2"/>
<evidence type="ECO:0000256" key="1">
    <source>
        <dbReference type="SAM" id="MobiDB-lite"/>
    </source>
</evidence>
<protein>
    <submittedName>
        <fullName evidence="3">Chromosome partitioning protein ParB</fullName>
    </submittedName>
</protein>
<evidence type="ECO:0000313" key="3">
    <source>
        <dbReference type="EMBL" id="RGD68319.1"/>
    </source>
</evidence>
<feature type="region of interest" description="Disordered" evidence="1">
    <location>
        <begin position="33"/>
        <end position="57"/>
    </location>
</feature>
<accession>A0A3E3DH68</accession>
<dbReference type="InterPro" id="IPR003115">
    <property type="entry name" value="ParB_N"/>
</dbReference>
<dbReference type="GO" id="GO:0007059">
    <property type="term" value="P:chromosome segregation"/>
    <property type="evidence" value="ECO:0007669"/>
    <property type="project" value="TreeGrafter"/>
</dbReference>
<dbReference type="SUPFAM" id="SSF110849">
    <property type="entry name" value="ParB/Sulfiredoxin"/>
    <property type="match status" value="1"/>
</dbReference>
<dbReference type="Proteomes" id="UP000261023">
    <property type="component" value="Unassembled WGS sequence"/>
</dbReference>
<dbReference type="RefSeq" id="WP_025530174.1">
    <property type="nucleotide sequence ID" value="NZ_QTJW01000017.1"/>
</dbReference>
<dbReference type="Gene3D" id="3.90.1530.30">
    <property type="match status" value="1"/>
</dbReference>
<sequence>MATRIPKIPTKSSLLSVSLESADDVLDFPVKEVTRNKEAGEETAERNEMRPVSPEPPEMEFDQMKHFSEHRFKLYTGKRLEDMVDSIKFYGILQPLILWHRGDEYILLSGYNRRNAGMLAGLKKGPVVIKENLSHDEAVLIMAETNLRQRSFSDLRESERAFCLKQHYDALKSQGKRTDLINEIDALLNADDNDGTSALSETVTRLGTGEMLGAGASTLSETVTKLQTEEMPGAAGVSTLSETVTKLRTDEKLGEKYGLNRDKVAKYVRIAGLIPPLLERFDRGEITFLAAYDISFIESKEYQEILEEYLQGGYRLDTKKAALFHSCAKEGNLTEKMIVEILSGEKSETLEAAKSKTFHLKPNVISRYFTPVQSRKEIEETIEKALELYFSRDEVKEQAVVQGN</sequence>
<dbReference type="Pfam" id="PF02195">
    <property type="entry name" value="ParB_N"/>
    <property type="match status" value="1"/>
</dbReference>
<evidence type="ECO:0000313" key="4">
    <source>
        <dbReference type="Proteomes" id="UP000261023"/>
    </source>
</evidence>
<organism evidence="3 4">
    <name type="scientific">Hungatella hathewayi</name>
    <dbReference type="NCBI Taxonomy" id="154046"/>
    <lineage>
        <taxon>Bacteria</taxon>
        <taxon>Bacillati</taxon>
        <taxon>Bacillota</taxon>
        <taxon>Clostridia</taxon>
        <taxon>Lachnospirales</taxon>
        <taxon>Lachnospiraceae</taxon>
        <taxon>Hungatella</taxon>
    </lineage>
</organism>
<reference evidence="3 4" key="1">
    <citation type="submission" date="2018-08" db="EMBL/GenBank/DDBJ databases">
        <title>A genome reference for cultivated species of the human gut microbiota.</title>
        <authorList>
            <person name="Zou Y."/>
            <person name="Xue W."/>
            <person name="Luo G."/>
        </authorList>
    </citation>
    <scope>NUCLEOTIDE SEQUENCE [LARGE SCALE GENOMIC DNA]</scope>
    <source>
        <strain evidence="3 4">AF19-13AC</strain>
    </source>
</reference>
<dbReference type="CDD" id="cd16408">
    <property type="entry name" value="ParB_N_like"/>
    <property type="match status" value="1"/>
</dbReference>
<feature type="domain" description="ParB-like N-terminal" evidence="2">
    <location>
        <begin position="57"/>
        <end position="147"/>
    </location>
</feature>
<name>A0A3E3DH68_9FIRM</name>
<dbReference type="GO" id="GO:0005694">
    <property type="term" value="C:chromosome"/>
    <property type="evidence" value="ECO:0007669"/>
    <property type="project" value="TreeGrafter"/>
</dbReference>
<evidence type="ECO:0000259" key="2">
    <source>
        <dbReference type="SMART" id="SM00470"/>
    </source>
</evidence>
<dbReference type="PANTHER" id="PTHR33375:SF1">
    <property type="entry name" value="CHROMOSOME-PARTITIONING PROTEIN PARB-RELATED"/>
    <property type="match status" value="1"/>
</dbReference>
<dbReference type="PANTHER" id="PTHR33375">
    <property type="entry name" value="CHROMOSOME-PARTITIONING PROTEIN PARB-RELATED"/>
    <property type="match status" value="1"/>
</dbReference>
<feature type="compositionally biased region" description="Basic and acidic residues" evidence="1">
    <location>
        <begin position="33"/>
        <end position="49"/>
    </location>
</feature>
<dbReference type="SMART" id="SM00470">
    <property type="entry name" value="ParB"/>
    <property type="match status" value="1"/>
</dbReference>
<dbReference type="AlphaFoldDB" id="A0A3E3DH68"/>
<dbReference type="InterPro" id="IPR036086">
    <property type="entry name" value="ParB/Sulfiredoxin_sf"/>
</dbReference>